<dbReference type="Proteomes" id="UP000075430">
    <property type="component" value="Unassembled WGS sequence"/>
</dbReference>
<organism evidence="3 4">
    <name type="scientific">Bacillus nakamurai</name>
    <dbReference type="NCBI Taxonomy" id="1793963"/>
    <lineage>
        <taxon>Bacteria</taxon>
        <taxon>Bacillati</taxon>
        <taxon>Bacillota</taxon>
        <taxon>Bacilli</taxon>
        <taxon>Bacillales</taxon>
        <taxon>Bacillaceae</taxon>
        <taxon>Bacillus</taxon>
    </lineage>
</organism>
<feature type="domain" description="Prophage endopeptidase tail N-terminal" evidence="2">
    <location>
        <begin position="7"/>
        <end position="87"/>
    </location>
</feature>
<keyword evidence="4" id="KW-1185">Reference proteome</keyword>
<proteinExistence type="predicted"/>
<evidence type="ECO:0000313" key="4">
    <source>
        <dbReference type="Proteomes" id="UP000075430"/>
    </source>
</evidence>
<dbReference type="EMBL" id="LSBA01000036">
    <property type="protein sequence ID" value="KXZ15295.1"/>
    <property type="molecule type" value="Genomic_DNA"/>
</dbReference>
<dbReference type="STRING" id="1793963.AXI58_03285"/>
<dbReference type="Pfam" id="PF06605">
    <property type="entry name" value="Prophage_tail"/>
    <property type="match status" value="1"/>
</dbReference>
<evidence type="ECO:0008006" key="5">
    <source>
        <dbReference type="Google" id="ProtNLM"/>
    </source>
</evidence>
<dbReference type="AlphaFoldDB" id="A0A150F3J1"/>
<dbReference type="Gene3D" id="6.20.110.10">
    <property type="match status" value="1"/>
</dbReference>
<dbReference type="InterPro" id="IPR010572">
    <property type="entry name" value="Tail_dom"/>
</dbReference>
<sequence>MKILIVKNPEYEEIVMDFTDFERSIESNLTNWQISFNITQTNTNAFVFNLLQSDQASLLFEGQEYVIQQINPVLSGNTQTISVTATHIYYDVQKKIRLEDTIDSDYEDDSRPKHTLEEYLSYLFKGNTYGYSYEIKGAFTARKLITEFGKSDAVSLINTLIDTFQCYVMADNKKIIFMDEAHFKTVTEEQFRWLYNTDDINLSLDKTNLRTKCWVYPYKDAHDNYFFEPYVYTSANAARFGDSFAEPLDLTGDTDATTKKYTDAEAAKHLQDVPETTFTLNYYGSRLPAIGEVWMAIIEPMGLDVDVSIVGVKDYPFDDTKPAELTFSNARKDMLSIQQQISKKATTAYNKSHFATELISSVQKVAVNAWDARVVIEKVGEVND</sequence>
<feature type="domain" description="Tail spike" evidence="1">
    <location>
        <begin position="106"/>
        <end position="341"/>
    </location>
</feature>
<protein>
    <recommendedName>
        <fullName evidence="5">Phage tail protein</fullName>
    </recommendedName>
</protein>
<dbReference type="Pfam" id="PF18994">
    <property type="entry name" value="Prophage_tailD1"/>
    <property type="match status" value="1"/>
</dbReference>
<comment type="caution">
    <text evidence="3">The sequence shown here is derived from an EMBL/GenBank/DDBJ whole genome shotgun (WGS) entry which is preliminary data.</text>
</comment>
<evidence type="ECO:0000313" key="3">
    <source>
        <dbReference type="EMBL" id="KXZ15295.1"/>
    </source>
</evidence>
<dbReference type="Gene3D" id="3.55.50.40">
    <property type="match status" value="1"/>
</dbReference>
<dbReference type="InterPro" id="IPR044051">
    <property type="entry name" value="Prophage_tail_N"/>
</dbReference>
<evidence type="ECO:0000259" key="1">
    <source>
        <dbReference type="Pfam" id="PF06605"/>
    </source>
</evidence>
<dbReference type="RefSeq" id="WP_061522950.1">
    <property type="nucleotide sequence ID" value="NZ_JARLZY010000006.1"/>
</dbReference>
<evidence type="ECO:0000259" key="2">
    <source>
        <dbReference type="Pfam" id="PF18994"/>
    </source>
</evidence>
<name>A0A150F3J1_9BACI</name>
<dbReference type="OrthoDB" id="2311165at2"/>
<reference evidence="4" key="1">
    <citation type="submission" date="2016-02" db="EMBL/GenBank/DDBJ databases">
        <authorList>
            <person name="Dunlap C."/>
        </authorList>
    </citation>
    <scope>NUCLEOTIDE SEQUENCE [LARGE SCALE GENOMIC DNA]</scope>
    <source>
        <strain evidence="4">NRRL B-41092</strain>
    </source>
</reference>
<accession>A0A150F3J1</accession>
<gene>
    <name evidence="3" type="ORF">AXI58_03285</name>
</gene>